<feature type="domain" description="PAC" evidence="2">
    <location>
        <begin position="297"/>
        <end position="349"/>
    </location>
</feature>
<dbReference type="SMART" id="SM00267">
    <property type="entry name" value="GGDEF"/>
    <property type="match status" value="1"/>
</dbReference>
<dbReference type="PROSITE" id="PS50887">
    <property type="entry name" value="GGDEF"/>
    <property type="match status" value="1"/>
</dbReference>
<dbReference type="InterPro" id="IPR035965">
    <property type="entry name" value="PAS-like_dom_sf"/>
</dbReference>
<feature type="transmembrane region" description="Helical" evidence="1">
    <location>
        <begin position="178"/>
        <end position="197"/>
    </location>
</feature>
<dbReference type="Pfam" id="PF00990">
    <property type="entry name" value="GGDEF"/>
    <property type="match status" value="1"/>
</dbReference>
<comment type="caution">
    <text evidence="4">The sequence shown here is derived from an EMBL/GenBank/DDBJ whole genome shotgun (WGS) entry which is preliminary data.</text>
</comment>
<feature type="transmembrane region" description="Helical" evidence="1">
    <location>
        <begin position="39"/>
        <end position="55"/>
    </location>
</feature>
<dbReference type="Gene3D" id="3.30.450.20">
    <property type="entry name" value="PAS domain"/>
    <property type="match status" value="1"/>
</dbReference>
<feature type="transmembrane region" description="Helical" evidence="1">
    <location>
        <begin position="6"/>
        <end position="27"/>
    </location>
</feature>
<dbReference type="InterPro" id="IPR031621">
    <property type="entry name" value="HisKA_7TM"/>
</dbReference>
<accession>A0ABQ2GDY2</accession>
<dbReference type="InterPro" id="IPR000160">
    <property type="entry name" value="GGDEF_dom"/>
</dbReference>
<name>A0ABQ2GDY2_9DEIO</name>
<keyword evidence="1" id="KW-1133">Transmembrane helix</keyword>
<dbReference type="EMBL" id="BMOL01000014">
    <property type="protein sequence ID" value="GGL88411.1"/>
    <property type="molecule type" value="Genomic_DNA"/>
</dbReference>
<dbReference type="Proteomes" id="UP000639973">
    <property type="component" value="Unassembled WGS sequence"/>
</dbReference>
<proteinExistence type="predicted"/>
<dbReference type="Gene3D" id="3.30.70.270">
    <property type="match status" value="1"/>
</dbReference>
<dbReference type="CDD" id="cd01949">
    <property type="entry name" value="GGDEF"/>
    <property type="match status" value="1"/>
</dbReference>
<gene>
    <name evidence="4" type="ORF">GCM10010840_28040</name>
</gene>
<dbReference type="Pfam" id="PF08448">
    <property type="entry name" value="PAS_4"/>
    <property type="match status" value="1"/>
</dbReference>
<dbReference type="InterPro" id="IPR050469">
    <property type="entry name" value="Diguanylate_Cyclase"/>
</dbReference>
<dbReference type="SUPFAM" id="SSF55785">
    <property type="entry name" value="PYP-like sensor domain (PAS domain)"/>
    <property type="match status" value="1"/>
</dbReference>
<reference evidence="5" key="1">
    <citation type="journal article" date="2019" name="Int. J. Syst. Evol. Microbiol.">
        <title>The Global Catalogue of Microorganisms (GCM) 10K type strain sequencing project: providing services to taxonomists for standard genome sequencing and annotation.</title>
        <authorList>
            <consortium name="The Broad Institute Genomics Platform"/>
            <consortium name="The Broad Institute Genome Sequencing Center for Infectious Disease"/>
            <person name="Wu L."/>
            <person name="Ma J."/>
        </authorList>
    </citation>
    <scope>NUCLEOTIDE SEQUENCE [LARGE SCALE GENOMIC DNA]</scope>
    <source>
        <strain evidence="5">JCM 15442</strain>
    </source>
</reference>
<dbReference type="InterPro" id="IPR013656">
    <property type="entry name" value="PAS_4"/>
</dbReference>
<keyword evidence="5" id="KW-1185">Reference proteome</keyword>
<keyword evidence="1" id="KW-0812">Transmembrane</keyword>
<evidence type="ECO:0000259" key="2">
    <source>
        <dbReference type="PROSITE" id="PS50113"/>
    </source>
</evidence>
<dbReference type="NCBIfam" id="TIGR00254">
    <property type="entry name" value="GGDEF"/>
    <property type="match status" value="1"/>
</dbReference>
<dbReference type="PANTHER" id="PTHR45138:SF9">
    <property type="entry name" value="DIGUANYLATE CYCLASE DGCM-RELATED"/>
    <property type="match status" value="1"/>
</dbReference>
<dbReference type="RefSeq" id="WP_188973024.1">
    <property type="nucleotide sequence ID" value="NZ_BMOL01000014.1"/>
</dbReference>
<evidence type="ECO:0000259" key="3">
    <source>
        <dbReference type="PROSITE" id="PS50887"/>
    </source>
</evidence>
<dbReference type="Pfam" id="PF16927">
    <property type="entry name" value="HisKA_7TM"/>
    <property type="match status" value="1"/>
</dbReference>
<feature type="transmembrane region" description="Helical" evidence="1">
    <location>
        <begin position="99"/>
        <end position="119"/>
    </location>
</feature>
<dbReference type="PANTHER" id="PTHR45138">
    <property type="entry name" value="REGULATORY COMPONENTS OF SENSORY TRANSDUCTION SYSTEM"/>
    <property type="match status" value="1"/>
</dbReference>
<organism evidence="4 5">
    <name type="scientific">Deinococcus aerolatus</name>
    <dbReference type="NCBI Taxonomy" id="522487"/>
    <lineage>
        <taxon>Bacteria</taxon>
        <taxon>Thermotogati</taxon>
        <taxon>Deinococcota</taxon>
        <taxon>Deinococci</taxon>
        <taxon>Deinococcales</taxon>
        <taxon>Deinococcaceae</taxon>
        <taxon>Deinococcus</taxon>
    </lineage>
</organism>
<evidence type="ECO:0000313" key="5">
    <source>
        <dbReference type="Proteomes" id="UP000639973"/>
    </source>
</evidence>
<dbReference type="InterPro" id="IPR000700">
    <property type="entry name" value="PAS-assoc_C"/>
</dbReference>
<dbReference type="PROSITE" id="PS50113">
    <property type="entry name" value="PAC"/>
    <property type="match status" value="1"/>
</dbReference>
<dbReference type="InterPro" id="IPR029787">
    <property type="entry name" value="Nucleotide_cyclase"/>
</dbReference>
<evidence type="ECO:0000256" key="1">
    <source>
        <dbReference type="SAM" id="Phobius"/>
    </source>
</evidence>
<keyword evidence="1" id="KW-0472">Membrane</keyword>
<protein>
    <submittedName>
        <fullName evidence="4">GGDEF domain-containing protein</fullName>
    </submittedName>
</protein>
<feature type="transmembrane region" description="Helical" evidence="1">
    <location>
        <begin position="67"/>
        <end position="87"/>
    </location>
</feature>
<dbReference type="InterPro" id="IPR043128">
    <property type="entry name" value="Rev_trsase/Diguanyl_cyclase"/>
</dbReference>
<feature type="domain" description="GGDEF" evidence="3">
    <location>
        <begin position="396"/>
        <end position="529"/>
    </location>
</feature>
<dbReference type="SUPFAM" id="SSF55073">
    <property type="entry name" value="Nucleotide cyclase"/>
    <property type="match status" value="1"/>
</dbReference>
<feature type="transmembrane region" description="Helical" evidence="1">
    <location>
        <begin position="144"/>
        <end position="166"/>
    </location>
</feature>
<evidence type="ECO:0000313" key="4">
    <source>
        <dbReference type="EMBL" id="GGL88411.1"/>
    </source>
</evidence>
<sequence length="531" mass="57993">MTETLATGYAAWLYVTGLAALGIAHFVWRRRGAPGARPLAFLLLALAQWSLTYALHWDSPSPRLQQFWLDATFFGVVSAPVCVWLFTRAFTQPNRPMHAGAWVTLLAVPVATWGLLLAGDPGGILFGQLGTLEAHTRLQGGPGFTVVVVHGYGLMLLSALRLALFFRSATDPYRRQAGILLAGLGLPWIVNLVSVLGLSPFPELDLTPMLFLITALVFLWGLLGFQLFDLVPVARHQVIEQMGEGVVVLDRAGRLVDLNPVARQLADPALPTPLGHPAERVFEQWGVAAASLGALTGDREAASAELTLGEQHLEVRVTPLRDARRQVQGHIVVWRDVTAQREAEAELRLAHEQLQLRMAEIEHLQHALREQSVRDPLTGLYNRRYLQEALLSAQDSPFSVVLFDLDHFKAVNDLAGHAGGDAVLRQVAACLQASRQPSETICRYGGEEFIVVLPGLDSAAAVCRAEQWRMEIGAQQVTYGAHLLRVSISLGVASFPQHGPDLDSVLLAADQALYQAKTQGRDRWVLAAPVV</sequence>
<feature type="transmembrane region" description="Helical" evidence="1">
    <location>
        <begin position="209"/>
        <end position="228"/>
    </location>
</feature>